<dbReference type="Pfam" id="PF12412">
    <property type="entry name" value="DUF3667"/>
    <property type="match status" value="1"/>
</dbReference>
<keyword evidence="3" id="KW-1185">Reference proteome</keyword>
<dbReference type="RefSeq" id="WP_150879377.1">
    <property type="nucleotide sequence ID" value="NZ_VTWS01000005.1"/>
</dbReference>
<evidence type="ECO:0000256" key="1">
    <source>
        <dbReference type="SAM" id="Phobius"/>
    </source>
</evidence>
<protein>
    <submittedName>
        <fullName evidence="2">DUF3667 domain-containing protein</fullName>
    </submittedName>
</protein>
<keyword evidence="1" id="KW-1133">Transmembrane helix</keyword>
<reference evidence="2 3" key="1">
    <citation type="submission" date="2019-09" db="EMBL/GenBank/DDBJ databases">
        <title>Genome Sequence of Larkinella sp MA1.</title>
        <authorList>
            <person name="Srinivasan S."/>
        </authorList>
    </citation>
    <scope>NUCLEOTIDE SEQUENCE [LARGE SCALE GENOMIC DNA]</scope>
    <source>
        <strain evidence="2 3">MA1</strain>
    </source>
</reference>
<gene>
    <name evidence="2" type="ORF">F0P93_20435</name>
</gene>
<dbReference type="Proteomes" id="UP000326344">
    <property type="component" value="Unassembled WGS sequence"/>
</dbReference>
<keyword evidence="1" id="KW-0472">Membrane</keyword>
<accession>A0A5N1JBM8</accession>
<evidence type="ECO:0000313" key="2">
    <source>
        <dbReference type="EMBL" id="KAA9349815.1"/>
    </source>
</evidence>
<dbReference type="AlphaFoldDB" id="A0A5N1JBM8"/>
<keyword evidence="1" id="KW-0812">Transmembrane</keyword>
<dbReference type="InterPro" id="IPR022134">
    <property type="entry name" value="DUF3667"/>
</dbReference>
<feature type="transmembrane region" description="Helical" evidence="1">
    <location>
        <begin position="208"/>
        <end position="229"/>
    </location>
</feature>
<feature type="transmembrane region" description="Helical" evidence="1">
    <location>
        <begin position="241"/>
        <end position="263"/>
    </location>
</feature>
<proteinExistence type="predicted"/>
<sequence length="267" mass="30656">MSLNAVKECPNCSANLNVSFNYCPRCGQTTSLHRFNLPHIIHEIFHVITHADKGVLLLLKELAIRPGMVAREYILEGKRKKYFNPFTFLVLVLGLTLFANSIFHPYTRTNNPVQVAATRHYKSEQQKQLALKLAERQQTIQLFLEKRSNLVAFLAVPVITLVYWLFFFRTGINYAEHLVAQVFFSGFYSLFWTLVLTPIRQMFPEGNWFSIAQLAFQLLYLTVAYRQFLPPDRPTSYLKSALAAVTGIVAWAFLSAGIFFLYVRFGG</sequence>
<comment type="caution">
    <text evidence="2">The sequence shown here is derived from an EMBL/GenBank/DDBJ whole genome shotgun (WGS) entry which is preliminary data.</text>
</comment>
<feature type="transmembrane region" description="Helical" evidence="1">
    <location>
        <begin position="150"/>
        <end position="166"/>
    </location>
</feature>
<dbReference type="EMBL" id="VTWS01000005">
    <property type="protein sequence ID" value="KAA9349815.1"/>
    <property type="molecule type" value="Genomic_DNA"/>
</dbReference>
<feature type="transmembrane region" description="Helical" evidence="1">
    <location>
        <begin position="178"/>
        <end position="196"/>
    </location>
</feature>
<organism evidence="2 3">
    <name type="scientific">Larkinella humicola</name>
    <dbReference type="NCBI Taxonomy" id="2607654"/>
    <lineage>
        <taxon>Bacteria</taxon>
        <taxon>Pseudomonadati</taxon>
        <taxon>Bacteroidota</taxon>
        <taxon>Cytophagia</taxon>
        <taxon>Cytophagales</taxon>
        <taxon>Spirosomataceae</taxon>
        <taxon>Larkinella</taxon>
    </lineage>
</organism>
<evidence type="ECO:0000313" key="3">
    <source>
        <dbReference type="Proteomes" id="UP000326344"/>
    </source>
</evidence>
<feature type="transmembrane region" description="Helical" evidence="1">
    <location>
        <begin position="82"/>
        <end position="103"/>
    </location>
</feature>
<name>A0A5N1JBM8_9BACT</name>